<dbReference type="AlphaFoldDB" id="A0A944CMH8"/>
<comment type="caution">
    <text evidence="1">The sequence shown here is derived from an EMBL/GenBank/DDBJ whole genome shotgun (WGS) entry which is preliminary data.</text>
</comment>
<organism evidence="1 2">
    <name type="scientific">Mesobacillus boroniphilus</name>
    <dbReference type="NCBI Taxonomy" id="308892"/>
    <lineage>
        <taxon>Bacteria</taxon>
        <taxon>Bacillati</taxon>
        <taxon>Bacillota</taxon>
        <taxon>Bacilli</taxon>
        <taxon>Bacillales</taxon>
        <taxon>Bacillaceae</taxon>
        <taxon>Mesobacillus</taxon>
    </lineage>
</organism>
<dbReference type="Gene3D" id="3.10.450.100">
    <property type="entry name" value="NTF2-like, domain 1"/>
    <property type="match status" value="1"/>
</dbReference>
<dbReference type="InterPro" id="IPR032710">
    <property type="entry name" value="NTF2-like_dom_sf"/>
</dbReference>
<name>A0A944CMH8_9BACI</name>
<dbReference type="RefSeq" id="WP_213370319.1">
    <property type="nucleotide sequence ID" value="NZ_QTKX01000002.1"/>
</dbReference>
<evidence type="ECO:0000313" key="2">
    <source>
        <dbReference type="Proteomes" id="UP000761411"/>
    </source>
</evidence>
<dbReference type="SUPFAM" id="SSF54427">
    <property type="entry name" value="NTF2-like"/>
    <property type="match status" value="1"/>
</dbReference>
<evidence type="ECO:0000313" key="1">
    <source>
        <dbReference type="EMBL" id="MBS8265740.1"/>
    </source>
</evidence>
<accession>A0A944CMH8</accession>
<dbReference type="Proteomes" id="UP000761411">
    <property type="component" value="Unassembled WGS sequence"/>
</dbReference>
<sequence length="153" mass="17785">MRRNKPILSPVILILLSAVGLALVVFKLLISFGGSAANTVEEFYSYEQKNNYSSSWELFHPYMKERFPKPAFIQDRSHVFIGHFGADSFDFTVSDGKEIKNWRPAKGEKPFNTAVKFLVTQTYNGKYGKFSFVQEVYVVKHQKEWTIIWNYNK</sequence>
<protein>
    <submittedName>
        <fullName evidence="1">Uncharacterized protein</fullName>
    </submittedName>
</protein>
<reference evidence="1 2" key="1">
    <citation type="journal article" date="2021" name="Microorganisms">
        <title>Bacterial Dimethylsulfoniopropionate Biosynthesis in the East China Sea.</title>
        <authorList>
            <person name="Liu J."/>
            <person name="Zhang Y."/>
            <person name="Liu J."/>
            <person name="Zhong H."/>
            <person name="Williams B.T."/>
            <person name="Zheng Y."/>
            <person name="Curson A.R.J."/>
            <person name="Sun C."/>
            <person name="Sun H."/>
            <person name="Song D."/>
            <person name="Wagner Mackenzie B."/>
            <person name="Bermejo Martinez A."/>
            <person name="Todd J.D."/>
            <person name="Zhang X.H."/>
        </authorList>
    </citation>
    <scope>NUCLEOTIDE SEQUENCE [LARGE SCALE GENOMIC DNA]</scope>
    <source>
        <strain evidence="1 2">ESS08</strain>
    </source>
</reference>
<keyword evidence="2" id="KW-1185">Reference proteome</keyword>
<dbReference type="EMBL" id="QTKX01000002">
    <property type="protein sequence ID" value="MBS8265740.1"/>
    <property type="molecule type" value="Genomic_DNA"/>
</dbReference>
<proteinExistence type="predicted"/>
<gene>
    <name evidence="1" type="ORF">DYI25_15040</name>
</gene>